<dbReference type="EMBL" id="MBTF01000005">
    <property type="protein sequence ID" value="OOQ60610.1"/>
    <property type="molecule type" value="Genomic_DNA"/>
</dbReference>
<dbReference type="Proteomes" id="UP000189739">
    <property type="component" value="Unassembled WGS sequence"/>
</dbReference>
<feature type="region of interest" description="Disordered" evidence="1">
    <location>
        <begin position="117"/>
        <end position="139"/>
    </location>
</feature>
<dbReference type="RefSeq" id="WP_202909750.1">
    <property type="nucleotide sequence ID" value="NZ_MBTF01000005.1"/>
</dbReference>
<proteinExistence type="predicted"/>
<gene>
    <name evidence="3" type="ORF">BC343_23725</name>
</gene>
<feature type="transmembrane region" description="Helical" evidence="2">
    <location>
        <begin position="9"/>
        <end position="34"/>
    </location>
</feature>
<reference evidence="3 4" key="1">
    <citation type="submission" date="2016-07" db="EMBL/GenBank/DDBJ databases">
        <title>Genomic analysis of zinc-resistant bacterium Mucilaginibacter pedocola TBZ30.</title>
        <authorList>
            <person name="Huang J."/>
            <person name="Tang J."/>
        </authorList>
    </citation>
    <scope>NUCLEOTIDE SEQUENCE [LARGE SCALE GENOMIC DNA]</scope>
    <source>
        <strain evidence="3 4">TBZ30</strain>
    </source>
</reference>
<sequence>MNTRHKKKLFFIPFGIAAILALVSYVVMLLWNALLPEILHVGAITYWQAMGIFILSKILFGFGGKGGPGGAPWMRRKQMMEERFRNMSPEERENFKAQWKDRCSWGRRGEHWMGGRDAFKEPFKEPKPEADFEQEEKDK</sequence>
<evidence type="ECO:0008006" key="5">
    <source>
        <dbReference type="Google" id="ProtNLM"/>
    </source>
</evidence>
<dbReference type="STRING" id="1792845.BC343_23725"/>
<feature type="transmembrane region" description="Helical" evidence="2">
    <location>
        <begin position="46"/>
        <end position="67"/>
    </location>
</feature>
<evidence type="ECO:0000313" key="4">
    <source>
        <dbReference type="Proteomes" id="UP000189739"/>
    </source>
</evidence>
<evidence type="ECO:0000256" key="2">
    <source>
        <dbReference type="SAM" id="Phobius"/>
    </source>
</evidence>
<organism evidence="3 4">
    <name type="scientific">Mucilaginibacter pedocola</name>
    <dbReference type="NCBI Taxonomy" id="1792845"/>
    <lineage>
        <taxon>Bacteria</taxon>
        <taxon>Pseudomonadati</taxon>
        <taxon>Bacteroidota</taxon>
        <taxon>Sphingobacteriia</taxon>
        <taxon>Sphingobacteriales</taxon>
        <taxon>Sphingobacteriaceae</taxon>
        <taxon>Mucilaginibacter</taxon>
    </lineage>
</organism>
<evidence type="ECO:0000256" key="1">
    <source>
        <dbReference type="SAM" id="MobiDB-lite"/>
    </source>
</evidence>
<name>A0A1S9PI23_9SPHI</name>
<dbReference type="AlphaFoldDB" id="A0A1S9PI23"/>
<protein>
    <recommendedName>
        <fullName evidence="5">DUF1682 domain-containing protein</fullName>
    </recommendedName>
</protein>
<keyword evidence="2" id="KW-0812">Transmembrane</keyword>
<keyword evidence="2" id="KW-1133">Transmembrane helix</keyword>
<evidence type="ECO:0000313" key="3">
    <source>
        <dbReference type="EMBL" id="OOQ60610.1"/>
    </source>
</evidence>
<keyword evidence="4" id="KW-1185">Reference proteome</keyword>
<keyword evidence="2" id="KW-0472">Membrane</keyword>
<comment type="caution">
    <text evidence="3">The sequence shown here is derived from an EMBL/GenBank/DDBJ whole genome shotgun (WGS) entry which is preliminary data.</text>
</comment>
<accession>A0A1S9PI23</accession>